<dbReference type="EMBL" id="CP048685">
    <property type="protein sequence ID" value="QPJ61056.1"/>
    <property type="molecule type" value="Genomic_DNA"/>
</dbReference>
<dbReference type="SMART" id="SM00471">
    <property type="entry name" value="HDc"/>
    <property type="match status" value="1"/>
</dbReference>
<dbReference type="InterPro" id="IPR003607">
    <property type="entry name" value="HD/PDEase_dom"/>
</dbReference>
<evidence type="ECO:0000313" key="2">
    <source>
        <dbReference type="EMBL" id="QPJ61056.1"/>
    </source>
</evidence>
<dbReference type="PANTHER" id="PTHR43155">
    <property type="entry name" value="CYCLIC DI-GMP PHOSPHODIESTERASE PA4108-RELATED"/>
    <property type="match status" value="1"/>
</dbReference>
<protein>
    <submittedName>
        <fullName evidence="2">HD-GYP domain-containing protein</fullName>
    </submittedName>
</protein>
<organism evidence="2 3">
    <name type="scientific">Candidatus Nitronauta litoralis</name>
    <dbReference type="NCBI Taxonomy" id="2705533"/>
    <lineage>
        <taxon>Bacteria</taxon>
        <taxon>Pseudomonadati</taxon>
        <taxon>Nitrospinota/Tectimicrobiota group</taxon>
        <taxon>Nitrospinota</taxon>
        <taxon>Nitrospinia</taxon>
        <taxon>Nitrospinales</taxon>
        <taxon>Nitrospinaceae</taxon>
        <taxon>Candidatus Nitronauta</taxon>
    </lineage>
</organism>
<dbReference type="AlphaFoldDB" id="A0A7T0BUF3"/>
<dbReference type="SUPFAM" id="SSF109604">
    <property type="entry name" value="HD-domain/PDEase-like"/>
    <property type="match status" value="1"/>
</dbReference>
<dbReference type="InterPro" id="IPR037522">
    <property type="entry name" value="HD_GYP_dom"/>
</dbReference>
<evidence type="ECO:0000313" key="3">
    <source>
        <dbReference type="Proteomes" id="UP000594688"/>
    </source>
</evidence>
<proteinExistence type="predicted"/>
<dbReference type="CDD" id="cd00077">
    <property type="entry name" value="HDc"/>
    <property type="match status" value="1"/>
</dbReference>
<gene>
    <name evidence="2" type="ORF">G3M70_03785</name>
</gene>
<evidence type="ECO:0000259" key="1">
    <source>
        <dbReference type="PROSITE" id="PS51832"/>
    </source>
</evidence>
<dbReference type="Proteomes" id="UP000594688">
    <property type="component" value="Chromosome"/>
</dbReference>
<feature type="domain" description="HD-GYP" evidence="1">
    <location>
        <begin position="140"/>
        <end position="328"/>
    </location>
</feature>
<dbReference type="Pfam" id="PF13487">
    <property type="entry name" value="HD_5"/>
    <property type="match status" value="1"/>
</dbReference>
<sequence length="328" mass="37209">MDTPSIVTVNDKSYRRINLEFLSSSSSESFDIFYKTNSMGSTKFVKFASTDPAHQEKVHRILESGDATQDFFIQDDDLFKYYAHATRTLKTIVTSDSVPLEVKTQKVYEVSKNIMNEFFEQNASPKILTASDEVVEIMEQCFSDSDVGFYGISKLTSKDYYTYTHSVNVGLYCMTYGIKIKLPKNETRQLGLGGMLHDVGKSQIRLDLINKEGKLTENEFEEMKEHSPKGESILKELDCYGDCVLHMAGQHHEKFSGGGYPNGLQGDSIAFGGRLCKVMDVYDALTTRRSYKKALRPYDALTLMKKQMLPHFDPELLDSFIRLMGPDL</sequence>
<accession>A0A7T0BUF3</accession>
<dbReference type="Gene3D" id="1.10.3210.10">
    <property type="entry name" value="Hypothetical protein af1432"/>
    <property type="match status" value="1"/>
</dbReference>
<name>A0A7T0BUF3_9BACT</name>
<dbReference type="PROSITE" id="PS51832">
    <property type="entry name" value="HD_GYP"/>
    <property type="match status" value="1"/>
</dbReference>
<dbReference type="KEGG" id="nli:G3M70_03785"/>
<reference evidence="2 3" key="1">
    <citation type="submission" date="2020-02" db="EMBL/GenBank/DDBJ databases">
        <title>Genomic and physiological characterization of two novel Nitrospinaceae genera.</title>
        <authorList>
            <person name="Mueller A.J."/>
            <person name="Jung M.-Y."/>
            <person name="Strachan C.R."/>
            <person name="Herbold C.W."/>
            <person name="Kirkegaard R.H."/>
            <person name="Daims H."/>
        </authorList>
    </citation>
    <scope>NUCLEOTIDE SEQUENCE [LARGE SCALE GENOMIC DNA]</scope>
    <source>
        <strain evidence="2">EB</strain>
    </source>
</reference>
<dbReference type="PANTHER" id="PTHR43155:SF2">
    <property type="entry name" value="CYCLIC DI-GMP PHOSPHODIESTERASE PA4108"/>
    <property type="match status" value="1"/>
</dbReference>